<name>A0ABX8ENI5_9ACTN</name>
<gene>
    <name evidence="1" type="ORF">ENKNEFLB_03589</name>
</gene>
<evidence type="ECO:0000313" key="1">
    <source>
        <dbReference type="EMBL" id="QVT81181.1"/>
    </source>
</evidence>
<protein>
    <submittedName>
        <fullName evidence="1">Uncharacterized protein</fullName>
    </submittedName>
</protein>
<dbReference type="Proteomes" id="UP000679307">
    <property type="component" value="Chromosome"/>
</dbReference>
<accession>A0ABX8ENI5</accession>
<reference evidence="1 2" key="1">
    <citation type="submission" date="2021-05" db="EMBL/GenBank/DDBJ databases">
        <title>Complete genome of Nocardioides aquaticus KCTC 9944T isolated from meromictic and hypersaline Ekho Lake, Antarctica.</title>
        <authorList>
            <person name="Hwang K."/>
            <person name="Kim K.M."/>
            <person name="Choe H."/>
        </authorList>
    </citation>
    <scope>NUCLEOTIDE SEQUENCE [LARGE SCALE GENOMIC DNA]</scope>
    <source>
        <strain evidence="1 2">KCTC 9944</strain>
    </source>
</reference>
<proteinExistence type="predicted"/>
<organism evidence="1 2">
    <name type="scientific">Nocardioides aquaticus</name>
    <dbReference type="NCBI Taxonomy" id="160826"/>
    <lineage>
        <taxon>Bacteria</taxon>
        <taxon>Bacillati</taxon>
        <taxon>Actinomycetota</taxon>
        <taxon>Actinomycetes</taxon>
        <taxon>Propionibacteriales</taxon>
        <taxon>Nocardioidaceae</taxon>
        <taxon>Nocardioides</taxon>
    </lineage>
</organism>
<dbReference type="EMBL" id="CP075371">
    <property type="protein sequence ID" value="QVT81181.1"/>
    <property type="molecule type" value="Genomic_DNA"/>
</dbReference>
<keyword evidence="2" id="KW-1185">Reference proteome</keyword>
<sequence length="49" mass="5495">MTSAPESWPDLMTSQKREIVSTYLSAVMVRPSQAKGGPFDPERAEAVWR</sequence>
<evidence type="ECO:0000313" key="2">
    <source>
        <dbReference type="Proteomes" id="UP000679307"/>
    </source>
</evidence>